<feature type="transmembrane region" description="Helical" evidence="6">
    <location>
        <begin position="115"/>
        <end position="135"/>
    </location>
</feature>
<evidence type="ECO:0000256" key="6">
    <source>
        <dbReference type="SAM" id="Phobius"/>
    </source>
</evidence>
<feature type="domain" description="RDD" evidence="7">
    <location>
        <begin position="21"/>
        <end position="149"/>
    </location>
</feature>
<dbReference type="KEGG" id="nyu:D7D52_13355"/>
<feature type="region of interest" description="Disordered" evidence="5">
    <location>
        <begin position="248"/>
        <end position="271"/>
    </location>
</feature>
<protein>
    <submittedName>
        <fullName evidence="8">RDD family protein</fullName>
    </submittedName>
</protein>
<proteinExistence type="predicted"/>
<evidence type="ECO:0000313" key="9">
    <source>
        <dbReference type="Proteomes" id="UP000267164"/>
    </source>
</evidence>
<dbReference type="Pfam" id="PF06271">
    <property type="entry name" value="RDD"/>
    <property type="match status" value="1"/>
</dbReference>
<evidence type="ECO:0000256" key="3">
    <source>
        <dbReference type="ARBA" id="ARBA00022989"/>
    </source>
</evidence>
<comment type="subcellular location">
    <subcellularLocation>
        <location evidence="1">Membrane</location>
        <topology evidence="1">Multi-pass membrane protein</topology>
    </subcellularLocation>
</comment>
<dbReference type="GO" id="GO:0016020">
    <property type="term" value="C:membrane"/>
    <property type="evidence" value="ECO:0007669"/>
    <property type="project" value="UniProtKB-SubCell"/>
</dbReference>
<sequence>MDTALFTTGEAVAVELPIARVPTRAAAFLFDLVVQVIVALLLTLIFIAFLVWVNADSAWRDAAVLVAMVSALIGYPVLFETFSRGRSLGKMVLGLRVVRADGGPIDFRHAVTRGLAGIVDFWMLGTGLIAVVVSLCSPQGRRVGDALAGTVVVYDRSPLPFAQLATPPPWLAGWARGLDLSGLSDELVLSLRKYLLRFRTLTPQVQDQLGRALVLATCEQLRTPPPNGYPPLHILGAVLAERQRREIPPPPRFAPFSRHPAAPPATALRSA</sequence>
<dbReference type="RefSeq" id="WP_120736607.1">
    <property type="nucleotide sequence ID" value="NZ_CP032568.1"/>
</dbReference>
<dbReference type="InterPro" id="IPR010432">
    <property type="entry name" value="RDD"/>
</dbReference>
<feature type="transmembrane region" description="Helical" evidence="6">
    <location>
        <begin position="58"/>
        <end position="78"/>
    </location>
</feature>
<dbReference type="PANTHER" id="PTHR38480:SF1">
    <property type="entry name" value="SLR0254 PROTEIN"/>
    <property type="match status" value="1"/>
</dbReference>
<evidence type="ECO:0000256" key="5">
    <source>
        <dbReference type="SAM" id="MobiDB-lite"/>
    </source>
</evidence>
<dbReference type="EMBL" id="CP032568">
    <property type="protein sequence ID" value="AYF74689.1"/>
    <property type="molecule type" value="Genomic_DNA"/>
</dbReference>
<feature type="transmembrane region" description="Helical" evidence="6">
    <location>
        <begin position="28"/>
        <end position="52"/>
    </location>
</feature>
<evidence type="ECO:0000313" key="8">
    <source>
        <dbReference type="EMBL" id="AYF74689.1"/>
    </source>
</evidence>
<keyword evidence="4 6" id="KW-0472">Membrane</keyword>
<name>A0A386ZDY3_9NOCA</name>
<gene>
    <name evidence="8" type="ORF">D7D52_13355</name>
</gene>
<reference evidence="8 9" key="1">
    <citation type="submission" date="2018-09" db="EMBL/GenBank/DDBJ databases">
        <title>Nocardia yunnanensis sp. nov., an actinomycete isolated from a soil sample.</title>
        <authorList>
            <person name="Zhang J."/>
        </authorList>
    </citation>
    <scope>NUCLEOTIDE SEQUENCE [LARGE SCALE GENOMIC DNA]</scope>
    <source>
        <strain evidence="8 9">CFHS0054</strain>
    </source>
</reference>
<evidence type="ECO:0000256" key="1">
    <source>
        <dbReference type="ARBA" id="ARBA00004141"/>
    </source>
</evidence>
<dbReference type="AlphaFoldDB" id="A0A386ZDY3"/>
<dbReference type="PANTHER" id="PTHR38480">
    <property type="entry name" value="SLR0254 PROTEIN"/>
    <property type="match status" value="1"/>
</dbReference>
<organism evidence="8 9">
    <name type="scientific">Nocardia yunnanensis</name>
    <dbReference type="NCBI Taxonomy" id="2382165"/>
    <lineage>
        <taxon>Bacteria</taxon>
        <taxon>Bacillati</taxon>
        <taxon>Actinomycetota</taxon>
        <taxon>Actinomycetes</taxon>
        <taxon>Mycobacteriales</taxon>
        <taxon>Nocardiaceae</taxon>
        <taxon>Nocardia</taxon>
    </lineage>
</organism>
<evidence type="ECO:0000256" key="4">
    <source>
        <dbReference type="ARBA" id="ARBA00023136"/>
    </source>
</evidence>
<dbReference type="OrthoDB" id="9787732at2"/>
<keyword evidence="2 6" id="KW-0812">Transmembrane</keyword>
<accession>A0A386ZDY3</accession>
<keyword evidence="9" id="KW-1185">Reference proteome</keyword>
<dbReference type="Proteomes" id="UP000267164">
    <property type="component" value="Chromosome"/>
</dbReference>
<evidence type="ECO:0000256" key="2">
    <source>
        <dbReference type="ARBA" id="ARBA00022692"/>
    </source>
</evidence>
<evidence type="ECO:0000259" key="7">
    <source>
        <dbReference type="Pfam" id="PF06271"/>
    </source>
</evidence>
<keyword evidence="3 6" id="KW-1133">Transmembrane helix</keyword>